<keyword evidence="2" id="KW-1185">Reference proteome</keyword>
<gene>
    <name evidence="1" type="ORF">HNR48_000533</name>
</gene>
<protein>
    <submittedName>
        <fullName evidence="1">Putative kinase</fullName>
    </submittedName>
</protein>
<reference evidence="1 2" key="1">
    <citation type="submission" date="2020-08" db="EMBL/GenBank/DDBJ databases">
        <title>Genomic Encyclopedia of Type Strains, Phase IV (KMG-IV): sequencing the most valuable type-strain genomes for metagenomic binning, comparative biology and taxonomic classification.</title>
        <authorList>
            <person name="Goeker M."/>
        </authorList>
    </citation>
    <scope>NUCLEOTIDE SEQUENCE [LARGE SCALE GENOMIC DNA]</scope>
    <source>
        <strain evidence="1 2">DSM 22368</strain>
    </source>
</reference>
<proteinExistence type="predicted"/>
<dbReference type="InterPro" id="IPR027417">
    <property type="entry name" value="P-loop_NTPase"/>
</dbReference>
<evidence type="ECO:0000313" key="2">
    <source>
        <dbReference type="Proteomes" id="UP000528457"/>
    </source>
</evidence>
<keyword evidence="1" id="KW-0418">Kinase</keyword>
<dbReference type="InParanoid" id="A0A7X0JRV0"/>
<dbReference type="RefSeq" id="WP_166851769.1">
    <property type="nucleotide sequence ID" value="NZ_JAAONY010000001.1"/>
</dbReference>
<dbReference type="AlphaFoldDB" id="A0A7X0JRV0"/>
<dbReference type="Pfam" id="PF13671">
    <property type="entry name" value="AAA_33"/>
    <property type="match status" value="1"/>
</dbReference>
<sequence length="167" mass="18851">MKTPVGTLTLFCGKMGAGKSTASKQLAEESASVLLSEDDWLAALYPDQIQSLESYIERSARLKPQMKTMVQSILCTGTDVVMDFPANTLAQRAWLRSIFLEVNAPHKLVYLALSDEDCLKQIAQRRLEQPERAATDTQEMFEQVTQHFVEPKPSEGFHIVLERWADF</sequence>
<accession>A0A7X0JRV0</accession>
<keyword evidence="1" id="KW-0808">Transferase</keyword>
<dbReference type="SUPFAM" id="SSF52540">
    <property type="entry name" value="P-loop containing nucleoside triphosphate hydrolases"/>
    <property type="match status" value="1"/>
</dbReference>
<name>A0A7X0JRV0_9GAMM</name>
<evidence type="ECO:0000313" key="1">
    <source>
        <dbReference type="EMBL" id="MBB6520255.1"/>
    </source>
</evidence>
<dbReference type="Proteomes" id="UP000528457">
    <property type="component" value="Unassembled WGS sequence"/>
</dbReference>
<dbReference type="EMBL" id="JACHHT010000001">
    <property type="protein sequence ID" value="MBB6520255.1"/>
    <property type="molecule type" value="Genomic_DNA"/>
</dbReference>
<dbReference type="Gene3D" id="3.40.50.300">
    <property type="entry name" value="P-loop containing nucleotide triphosphate hydrolases"/>
    <property type="match status" value="1"/>
</dbReference>
<comment type="caution">
    <text evidence="1">The sequence shown here is derived from an EMBL/GenBank/DDBJ whole genome shotgun (WGS) entry which is preliminary data.</text>
</comment>
<organism evidence="1 2">
    <name type="scientific">Pseudoteredinibacter isoporae</name>
    <dbReference type="NCBI Taxonomy" id="570281"/>
    <lineage>
        <taxon>Bacteria</taxon>
        <taxon>Pseudomonadati</taxon>
        <taxon>Pseudomonadota</taxon>
        <taxon>Gammaproteobacteria</taxon>
        <taxon>Cellvibrionales</taxon>
        <taxon>Cellvibrionaceae</taxon>
        <taxon>Pseudoteredinibacter</taxon>
    </lineage>
</organism>
<dbReference type="GO" id="GO:0016301">
    <property type="term" value="F:kinase activity"/>
    <property type="evidence" value="ECO:0007669"/>
    <property type="project" value="UniProtKB-KW"/>
</dbReference>